<comment type="caution">
    <text evidence="2">The sequence shown here is derived from an EMBL/GenBank/DDBJ whole genome shotgun (WGS) entry which is preliminary data.</text>
</comment>
<protein>
    <submittedName>
        <fullName evidence="2">Uncharacterized protein</fullName>
    </submittedName>
</protein>
<dbReference type="Pfam" id="PF20414">
    <property type="entry name" value="DUF6698"/>
    <property type="match status" value="1"/>
</dbReference>
<feature type="compositionally biased region" description="Polar residues" evidence="1">
    <location>
        <begin position="7"/>
        <end position="18"/>
    </location>
</feature>
<gene>
    <name evidence="2" type="ORF">GGX14DRAFT_553432</name>
</gene>
<evidence type="ECO:0000256" key="1">
    <source>
        <dbReference type="SAM" id="MobiDB-lite"/>
    </source>
</evidence>
<evidence type="ECO:0000313" key="2">
    <source>
        <dbReference type="EMBL" id="KAJ7229930.1"/>
    </source>
</evidence>
<reference evidence="2" key="1">
    <citation type="submission" date="2023-03" db="EMBL/GenBank/DDBJ databases">
        <title>Massive genome expansion in bonnet fungi (Mycena s.s.) driven by repeated elements and novel gene families across ecological guilds.</title>
        <authorList>
            <consortium name="Lawrence Berkeley National Laboratory"/>
            <person name="Harder C.B."/>
            <person name="Miyauchi S."/>
            <person name="Viragh M."/>
            <person name="Kuo A."/>
            <person name="Thoen E."/>
            <person name="Andreopoulos B."/>
            <person name="Lu D."/>
            <person name="Skrede I."/>
            <person name="Drula E."/>
            <person name="Henrissat B."/>
            <person name="Morin E."/>
            <person name="Kohler A."/>
            <person name="Barry K."/>
            <person name="LaButti K."/>
            <person name="Morin E."/>
            <person name="Salamov A."/>
            <person name="Lipzen A."/>
            <person name="Mereny Z."/>
            <person name="Hegedus B."/>
            <person name="Baldrian P."/>
            <person name="Stursova M."/>
            <person name="Weitz H."/>
            <person name="Taylor A."/>
            <person name="Grigoriev I.V."/>
            <person name="Nagy L.G."/>
            <person name="Martin F."/>
            <person name="Kauserud H."/>
        </authorList>
    </citation>
    <scope>NUCLEOTIDE SEQUENCE</scope>
    <source>
        <strain evidence="2">9144</strain>
    </source>
</reference>
<accession>A0AAD6YV52</accession>
<dbReference type="AlphaFoldDB" id="A0AAD6YV52"/>
<keyword evidence="3" id="KW-1185">Reference proteome</keyword>
<dbReference type="InterPro" id="IPR046521">
    <property type="entry name" value="DUF6698"/>
</dbReference>
<evidence type="ECO:0000313" key="3">
    <source>
        <dbReference type="Proteomes" id="UP001219525"/>
    </source>
</evidence>
<organism evidence="2 3">
    <name type="scientific">Mycena pura</name>
    <dbReference type="NCBI Taxonomy" id="153505"/>
    <lineage>
        <taxon>Eukaryota</taxon>
        <taxon>Fungi</taxon>
        <taxon>Dikarya</taxon>
        <taxon>Basidiomycota</taxon>
        <taxon>Agaricomycotina</taxon>
        <taxon>Agaricomycetes</taxon>
        <taxon>Agaricomycetidae</taxon>
        <taxon>Agaricales</taxon>
        <taxon>Marasmiineae</taxon>
        <taxon>Mycenaceae</taxon>
        <taxon>Mycena</taxon>
    </lineage>
</organism>
<dbReference type="Proteomes" id="UP001219525">
    <property type="component" value="Unassembled WGS sequence"/>
</dbReference>
<proteinExistence type="predicted"/>
<feature type="region of interest" description="Disordered" evidence="1">
    <location>
        <begin position="1"/>
        <end position="24"/>
    </location>
</feature>
<sequence length="404" mass="45416">MSHHRPSSNPATDDPPSNSEEDGVNYKAKYLALQAQHRMQQKRKAGPRAAVSTQAMGRGIRMLAALFGEISSIVADAEAYLVDRYPEDDYDEFTPNLTLEQEKYLAEKRGLERNLAAYEQLTRLVPNLEYKLAHTTEPADLVDFYTQLQKGANDSRSDDLGRITRLLCTTINADRDRPDIAQFDHSLPIITQDGDAVRQYAPALTEDRLNRGVQHDICGGLLSSSVVLAKYEYDTPNGVSMRNAARTNLSNAFSETFFCRVFYEGFRIDDSNIHQGFLKSRYLVKNWKAVFTGPASAKGDEENDEFPAKKIKTNKAIRKPVSETLRMNGKATGRSIAYICGLTHFGLTNATQWIDEYYGTPQRAHVDDLLAWWNQRVFPNHSSTTSTNQTTIASMAKMKAQLRA</sequence>
<dbReference type="EMBL" id="JARJCW010000001">
    <property type="protein sequence ID" value="KAJ7229930.1"/>
    <property type="molecule type" value="Genomic_DNA"/>
</dbReference>
<name>A0AAD6YV52_9AGAR</name>